<comment type="similarity">
    <text evidence="3">Belongs to the ribose 5-phosphate isomerase family.</text>
</comment>
<comment type="catalytic activity">
    <reaction evidence="1 3">
        <text>aldehydo-D-ribose 5-phosphate = D-ribulose 5-phosphate</text>
        <dbReference type="Rhea" id="RHEA:14657"/>
        <dbReference type="ChEBI" id="CHEBI:58121"/>
        <dbReference type="ChEBI" id="CHEBI:58273"/>
        <dbReference type="EC" id="5.3.1.6"/>
    </reaction>
</comment>
<dbReference type="AlphaFoldDB" id="A0A417YDD6"/>
<evidence type="ECO:0000256" key="2">
    <source>
        <dbReference type="ARBA" id="ARBA00023235"/>
    </source>
</evidence>
<reference evidence="4 5" key="1">
    <citation type="journal article" date="2007" name="Int. J. Syst. Evol. Microbiol.">
        <title>Oceanobacillus profundus sp. nov., isolated from a deep-sea sediment core.</title>
        <authorList>
            <person name="Kim Y.G."/>
            <person name="Choi D.H."/>
            <person name="Hyun S."/>
            <person name="Cho B.C."/>
        </authorList>
    </citation>
    <scope>NUCLEOTIDE SEQUENCE [LARGE SCALE GENOMIC DNA]</scope>
    <source>
        <strain evidence="4 5">DSM 18246</strain>
    </source>
</reference>
<dbReference type="SUPFAM" id="SSF75445">
    <property type="entry name" value="D-ribose-5-phosphate isomerase (RpiA), lid domain"/>
    <property type="match status" value="1"/>
</dbReference>
<dbReference type="UniPathway" id="UPA00115">
    <property type="reaction ID" value="UER00412"/>
</dbReference>
<dbReference type="EC" id="5.3.1.6" evidence="3"/>
<gene>
    <name evidence="3 4" type="primary">rpiA</name>
    <name evidence="4" type="ORF">D1B32_16150</name>
</gene>
<dbReference type="Gene3D" id="3.30.70.260">
    <property type="match status" value="1"/>
</dbReference>
<proteinExistence type="inferred from homology"/>
<evidence type="ECO:0000313" key="4">
    <source>
        <dbReference type="EMBL" id="RHW30644.1"/>
    </source>
</evidence>
<dbReference type="Pfam" id="PF06026">
    <property type="entry name" value="Rib_5-P_isom_A"/>
    <property type="match status" value="1"/>
</dbReference>
<feature type="active site" description="Proton acceptor" evidence="3">
    <location>
        <position position="107"/>
    </location>
</feature>
<name>A0A417YDD6_9BACI</name>
<dbReference type="PANTHER" id="PTHR11934:SF0">
    <property type="entry name" value="RIBOSE-5-PHOSPHATE ISOMERASE"/>
    <property type="match status" value="1"/>
</dbReference>
<dbReference type="GO" id="GO:0006014">
    <property type="term" value="P:D-ribose metabolic process"/>
    <property type="evidence" value="ECO:0007669"/>
    <property type="project" value="TreeGrafter"/>
</dbReference>
<evidence type="ECO:0000256" key="3">
    <source>
        <dbReference type="HAMAP-Rule" id="MF_00170"/>
    </source>
</evidence>
<dbReference type="FunFam" id="3.40.50.1360:FF:000001">
    <property type="entry name" value="Ribose-5-phosphate isomerase A"/>
    <property type="match status" value="1"/>
</dbReference>
<sequence length="225" mass="24785">MLTEQDQMKKAVGEKAATFVKDGMKIGLGSGSTVYWMVRKLGELVDAGVNIEGIPSSKQTEKWAQEFGVPLTDFREVKELDITIDGADEVDENHQLIKGGGAALFREKIIAQAAKELIIIVDESKMVSHLGEYPLPVEVLPFAWERTANEISKLGCVPKLRTLDGEILVTDNGNYILDCPFNKIPDPDQLNKQLKQIVGVIETGLFIDMTTKVIIGNKETVTVVE</sequence>
<dbReference type="HAMAP" id="MF_00170">
    <property type="entry name" value="Rib_5P_isom_A"/>
    <property type="match status" value="1"/>
</dbReference>
<dbReference type="GO" id="GO:0004751">
    <property type="term" value="F:ribose-5-phosphate isomerase activity"/>
    <property type="evidence" value="ECO:0007669"/>
    <property type="project" value="UniProtKB-UniRule"/>
</dbReference>
<dbReference type="CDD" id="cd01398">
    <property type="entry name" value="RPI_A"/>
    <property type="match status" value="1"/>
</dbReference>
<dbReference type="InterPro" id="IPR004788">
    <property type="entry name" value="Ribose5P_isomerase_type_A"/>
</dbReference>
<dbReference type="PANTHER" id="PTHR11934">
    <property type="entry name" value="RIBOSE-5-PHOSPHATE ISOMERASE"/>
    <property type="match status" value="1"/>
</dbReference>
<dbReference type="GO" id="GO:0005829">
    <property type="term" value="C:cytosol"/>
    <property type="evidence" value="ECO:0007669"/>
    <property type="project" value="TreeGrafter"/>
</dbReference>
<comment type="pathway">
    <text evidence="3">Carbohydrate degradation; pentose phosphate pathway; D-ribose 5-phosphate from D-ribulose 5-phosphate (non-oxidative stage): step 1/1.</text>
</comment>
<accession>A0A417YDD6</accession>
<dbReference type="NCBIfam" id="TIGR00021">
    <property type="entry name" value="rpiA"/>
    <property type="match status" value="1"/>
</dbReference>
<feature type="binding site" evidence="3">
    <location>
        <begin position="30"/>
        <end position="33"/>
    </location>
    <ligand>
        <name>substrate</name>
    </ligand>
</feature>
<feature type="binding site" evidence="3">
    <location>
        <begin position="85"/>
        <end position="88"/>
    </location>
    <ligand>
        <name>substrate</name>
    </ligand>
</feature>
<dbReference type="GO" id="GO:0009052">
    <property type="term" value="P:pentose-phosphate shunt, non-oxidative branch"/>
    <property type="evidence" value="ECO:0007669"/>
    <property type="project" value="UniProtKB-UniRule"/>
</dbReference>
<keyword evidence="5" id="KW-1185">Reference proteome</keyword>
<dbReference type="RefSeq" id="WP_095310715.1">
    <property type="nucleotide sequence ID" value="NZ_JAMAWL010000002.1"/>
</dbReference>
<comment type="function">
    <text evidence="3">Catalyzes the reversible conversion of ribose-5-phosphate to ribulose 5-phosphate.</text>
</comment>
<dbReference type="NCBIfam" id="NF001924">
    <property type="entry name" value="PRK00702.1"/>
    <property type="match status" value="1"/>
</dbReference>
<evidence type="ECO:0000313" key="5">
    <source>
        <dbReference type="Proteomes" id="UP000285456"/>
    </source>
</evidence>
<comment type="caution">
    <text evidence="4">The sequence shown here is derived from an EMBL/GenBank/DDBJ whole genome shotgun (WGS) entry which is preliminary data.</text>
</comment>
<feature type="binding site" evidence="3">
    <location>
        <begin position="98"/>
        <end position="101"/>
    </location>
    <ligand>
        <name>substrate</name>
    </ligand>
</feature>
<dbReference type="InterPro" id="IPR037171">
    <property type="entry name" value="NagB/RpiA_transferase-like"/>
</dbReference>
<feature type="binding site" evidence="3">
    <location>
        <position position="125"/>
    </location>
    <ligand>
        <name>substrate</name>
    </ligand>
</feature>
<dbReference type="OrthoDB" id="5870696at2"/>
<dbReference type="EMBL" id="QWEH01000012">
    <property type="protein sequence ID" value="RHW30644.1"/>
    <property type="molecule type" value="Genomic_DNA"/>
</dbReference>
<dbReference type="Proteomes" id="UP000285456">
    <property type="component" value="Unassembled WGS sequence"/>
</dbReference>
<organism evidence="4 5">
    <name type="scientific">Oceanobacillus profundus</name>
    <dbReference type="NCBI Taxonomy" id="372463"/>
    <lineage>
        <taxon>Bacteria</taxon>
        <taxon>Bacillati</taxon>
        <taxon>Bacillota</taxon>
        <taxon>Bacilli</taxon>
        <taxon>Bacillales</taxon>
        <taxon>Bacillaceae</taxon>
        <taxon>Oceanobacillus</taxon>
    </lineage>
</organism>
<protein>
    <recommendedName>
        <fullName evidence="3">Ribose-5-phosphate isomerase A</fullName>
        <ecNumber evidence="3">5.3.1.6</ecNumber>
    </recommendedName>
    <alternativeName>
        <fullName evidence="3">Phosphoriboisomerase A</fullName>
        <shortName evidence="3">PRI</shortName>
    </alternativeName>
</protein>
<dbReference type="SUPFAM" id="SSF100950">
    <property type="entry name" value="NagB/RpiA/CoA transferase-like"/>
    <property type="match status" value="1"/>
</dbReference>
<dbReference type="Gene3D" id="3.40.50.1360">
    <property type="match status" value="1"/>
</dbReference>
<dbReference type="InterPro" id="IPR020672">
    <property type="entry name" value="Ribose5P_isomerase_typA_subgr"/>
</dbReference>
<evidence type="ECO:0000256" key="1">
    <source>
        <dbReference type="ARBA" id="ARBA00001713"/>
    </source>
</evidence>
<comment type="subunit">
    <text evidence="3">Homodimer.</text>
</comment>
<keyword evidence="2 3" id="KW-0413">Isomerase</keyword>